<dbReference type="RefSeq" id="WP_294532595.1">
    <property type="nucleotide sequence ID" value="NZ_DYUC01000009.1"/>
</dbReference>
<dbReference type="Proteomes" id="UP000760668">
    <property type="component" value="Unassembled WGS sequence"/>
</dbReference>
<dbReference type="InterPro" id="IPR025664">
    <property type="entry name" value="Spore_III_AC/AD"/>
</dbReference>
<name>A0A921SRM9_9FIRM</name>
<dbReference type="AlphaFoldDB" id="A0A921SRM9"/>
<evidence type="ECO:0000313" key="2">
    <source>
        <dbReference type="EMBL" id="HJG85552.1"/>
    </source>
</evidence>
<protein>
    <submittedName>
        <fullName evidence="2">Stage III sporulation AC/AD family protein</fullName>
    </submittedName>
</protein>
<gene>
    <name evidence="2" type="ORF">K8V01_00775</name>
</gene>
<sequence>MTDILKIAAVAVSAALCAAVVKKQVRELALVLALAAGAVILTAALGALESVRALLDELAQLAGLEPAVLAPVVKTVGVAIITRVTVEVCKDAGEGGIASFVEIAGAAVALYLALPLVRAVLTTITGLL</sequence>
<reference evidence="2" key="2">
    <citation type="submission" date="2021-09" db="EMBL/GenBank/DDBJ databases">
        <authorList>
            <person name="Gilroy R."/>
        </authorList>
    </citation>
    <scope>NUCLEOTIDE SEQUENCE</scope>
    <source>
        <strain evidence="2">CHK179-5677</strain>
    </source>
</reference>
<keyword evidence="1" id="KW-0812">Transmembrane</keyword>
<reference evidence="2" key="1">
    <citation type="journal article" date="2021" name="PeerJ">
        <title>Extensive microbial diversity within the chicken gut microbiome revealed by metagenomics and culture.</title>
        <authorList>
            <person name="Gilroy R."/>
            <person name="Ravi A."/>
            <person name="Getino M."/>
            <person name="Pursley I."/>
            <person name="Horton D.L."/>
            <person name="Alikhan N.F."/>
            <person name="Baker D."/>
            <person name="Gharbi K."/>
            <person name="Hall N."/>
            <person name="Watson M."/>
            <person name="Adriaenssens E.M."/>
            <person name="Foster-Nyarko E."/>
            <person name="Jarju S."/>
            <person name="Secka A."/>
            <person name="Antonio M."/>
            <person name="Oren A."/>
            <person name="Chaudhuri R.R."/>
            <person name="La Ragione R."/>
            <person name="Hildebrand F."/>
            <person name="Pallen M.J."/>
        </authorList>
    </citation>
    <scope>NUCLEOTIDE SEQUENCE</scope>
    <source>
        <strain evidence="2">CHK179-5677</strain>
    </source>
</reference>
<dbReference type="Pfam" id="PF06686">
    <property type="entry name" value="SpoIIIAC"/>
    <property type="match status" value="2"/>
</dbReference>
<comment type="caution">
    <text evidence="2">The sequence shown here is derived from an EMBL/GenBank/DDBJ whole genome shotgun (WGS) entry which is preliminary data.</text>
</comment>
<organism evidence="2 3">
    <name type="scientific">Pseudoflavonifractor capillosus</name>
    <dbReference type="NCBI Taxonomy" id="106588"/>
    <lineage>
        <taxon>Bacteria</taxon>
        <taxon>Bacillati</taxon>
        <taxon>Bacillota</taxon>
        <taxon>Clostridia</taxon>
        <taxon>Eubacteriales</taxon>
        <taxon>Oscillospiraceae</taxon>
        <taxon>Pseudoflavonifractor</taxon>
    </lineage>
</organism>
<evidence type="ECO:0000256" key="1">
    <source>
        <dbReference type="SAM" id="Phobius"/>
    </source>
</evidence>
<accession>A0A921SRM9</accession>
<evidence type="ECO:0000313" key="3">
    <source>
        <dbReference type="Proteomes" id="UP000760668"/>
    </source>
</evidence>
<keyword evidence="1" id="KW-0472">Membrane</keyword>
<feature type="transmembrane region" description="Helical" evidence="1">
    <location>
        <begin position="29"/>
        <end position="48"/>
    </location>
</feature>
<keyword evidence="1" id="KW-1133">Transmembrane helix</keyword>
<dbReference type="EMBL" id="DYUC01000009">
    <property type="protein sequence ID" value="HJG85552.1"/>
    <property type="molecule type" value="Genomic_DNA"/>
</dbReference>
<proteinExistence type="predicted"/>